<reference evidence="2" key="2">
    <citation type="journal article" date="2011" name="Proc. Natl. Acad. Sci. U.S.A.">
        <title>Obligate biotrophy features unraveled by the genomic analysis of rust fungi.</title>
        <authorList>
            <person name="Duplessis S."/>
            <person name="Cuomo C.A."/>
            <person name="Lin Y.-C."/>
            <person name="Aerts A."/>
            <person name="Tisserant E."/>
            <person name="Veneault-Fourrey C."/>
            <person name="Joly D.L."/>
            <person name="Hacquard S."/>
            <person name="Amselem J."/>
            <person name="Cantarel B.L."/>
            <person name="Chiu R."/>
            <person name="Coutinho P.M."/>
            <person name="Feau N."/>
            <person name="Field M."/>
            <person name="Frey P."/>
            <person name="Gelhaye E."/>
            <person name="Goldberg J."/>
            <person name="Grabherr M.G."/>
            <person name="Kodira C.D."/>
            <person name="Kohler A."/>
            <person name="Kuees U."/>
            <person name="Lindquist E.A."/>
            <person name="Lucas S.M."/>
            <person name="Mago R."/>
            <person name="Mauceli E."/>
            <person name="Morin E."/>
            <person name="Murat C."/>
            <person name="Pangilinan J.L."/>
            <person name="Park R."/>
            <person name="Pearson M."/>
            <person name="Quesneville H."/>
            <person name="Rouhier N."/>
            <person name="Sakthikumar S."/>
            <person name="Salamov A.A."/>
            <person name="Schmutz J."/>
            <person name="Selles B."/>
            <person name="Shapiro H."/>
            <person name="Tanguay P."/>
            <person name="Tuskan G.A."/>
            <person name="Henrissat B."/>
            <person name="Van de Peer Y."/>
            <person name="Rouze P."/>
            <person name="Ellis J.G."/>
            <person name="Dodds P.N."/>
            <person name="Schein J.E."/>
            <person name="Zhong S."/>
            <person name="Hamelin R.C."/>
            <person name="Grigoriev I.V."/>
            <person name="Szabo L.J."/>
            <person name="Martin F."/>
        </authorList>
    </citation>
    <scope>NUCLEOTIDE SEQUENCE [LARGE SCALE GENOMIC DNA]</scope>
    <source>
        <strain evidence="2">CRL 75-36-700-3 / race SCCL</strain>
    </source>
</reference>
<proteinExistence type="predicted"/>
<sequence>MAALKRNLGGQTVADEMGRCASVRPSQPSNPARKKFKNGWARWVLKHCPAKCLILMARGWHIARKSLRQAIGSIARRDLVKLDSLNSREESLPATETGPDGQEGFLLAIETVPLPAGRGAVLFSLHLVRKGGKGGFVCPPLGIRFSLEKQDSEGRASKPALPEGRVRLHAPFGGAWAWACGEGGGNQAISVLGWLANPPAPPGGAGASARPSEGCFLEKTGFREIPRGVGVGVRGGGGSAFININARSGGAAGIEMDDQCLDVYQGPESTIQCDLVGVDPAGLYFF</sequence>
<evidence type="ECO:0000313" key="1">
    <source>
        <dbReference type="EMBL" id="EFP84716.2"/>
    </source>
</evidence>
<accession>E3KK91</accession>
<keyword evidence="2" id="KW-1185">Reference proteome</keyword>
<dbReference type="KEGG" id="pgr:PGTG_10875"/>
<dbReference type="EMBL" id="DS178291">
    <property type="protein sequence ID" value="EFP84716.2"/>
    <property type="molecule type" value="Genomic_DNA"/>
</dbReference>
<reference key="1">
    <citation type="submission" date="2007-01" db="EMBL/GenBank/DDBJ databases">
        <title>The Genome Sequence of Puccinia graminis f. sp. tritici Strain CRL 75-36-700-3.</title>
        <authorList>
            <consortium name="The Broad Institute Genome Sequencing Platform"/>
            <person name="Birren B."/>
            <person name="Lander E."/>
            <person name="Galagan J."/>
            <person name="Nusbaum C."/>
            <person name="Devon K."/>
            <person name="Cuomo C."/>
            <person name="Jaffe D."/>
            <person name="Butler J."/>
            <person name="Alvarez P."/>
            <person name="Gnerre S."/>
            <person name="Grabherr M."/>
            <person name="Mauceli E."/>
            <person name="Brockman W."/>
            <person name="Young S."/>
            <person name="LaButti K."/>
            <person name="Sykes S."/>
            <person name="DeCaprio D."/>
            <person name="Crawford M."/>
            <person name="Koehrsen M."/>
            <person name="Engels R."/>
            <person name="Montgomery P."/>
            <person name="Pearson M."/>
            <person name="Howarth C."/>
            <person name="Larson L."/>
            <person name="White J."/>
            <person name="Zeng Q."/>
            <person name="Kodira C."/>
            <person name="Yandava C."/>
            <person name="Alvarado L."/>
            <person name="O'Leary S."/>
            <person name="Szabo L."/>
            <person name="Dean R."/>
            <person name="Schein J."/>
        </authorList>
    </citation>
    <scope>NUCLEOTIDE SEQUENCE</scope>
    <source>
        <strain>CRL 75-36-700-3</strain>
    </source>
</reference>
<dbReference type="GeneID" id="10526683"/>
<dbReference type="Proteomes" id="UP000008783">
    <property type="component" value="Unassembled WGS sequence"/>
</dbReference>
<organism evidence="1 2">
    <name type="scientific">Puccinia graminis f. sp. tritici (strain CRL 75-36-700-3 / race SCCL)</name>
    <name type="common">Black stem rust fungus</name>
    <dbReference type="NCBI Taxonomy" id="418459"/>
    <lineage>
        <taxon>Eukaryota</taxon>
        <taxon>Fungi</taxon>
        <taxon>Dikarya</taxon>
        <taxon>Basidiomycota</taxon>
        <taxon>Pucciniomycotina</taxon>
        <taxon>Pucciniomycetes</taxon>
        <taxon>Pucciniales</taxon>
        <taxon>Pucciniaceae</taxon>
        <taxon>Puccinia</taxon>
    </lineage>
</organism>
<name>E3KK91_PUCGT</name>
<dbReference type="AlphaFoldDB" id="E3KK91"/>
<gene>
    <name evidence="1" type="ORF">PGTG_10875</name>
</gene>
<dbReference type="VEuPathDB" id="FungiDB:PGTG_10875"/>
<evidence type="ECO:0000313" key="2">
    <source>
        <dbReference type="Proteomes" id="UP000008783"/>
    </source>
</evidence>
<dbReference type="RefSeq" id="XP_003329135.2">
    <property type="nucleotide sequence ID" value="XM_003329087.2"/>
</dbReference>
<dbReference type="InParanoid" id="E3KK91"/>
<protein>
    <submittedName>
        <fullName evidence="1">Uncharacterized protein</fullName>
    </submittedName>
</protein>
<dbReference type="HOGENOM" id="CLU_973661_0_0_1"/>